<gene>
    <name evidence="9" type="ORF">GY24_08510</name>
</gene>
<dbReference type="Gene3D" id="1.20.1250.20">
    <property type="entry name" value="MFS general substrate transporter like domains"/>
    <property type="match status" value="2"/>
</dbReference>
<feature type="transmembrane region" description="Helical" evidence="7">
    <location>
        <begin position="310"/>
        <end position="335"/>
    </location>
</feature>
<evidence type="ECO:0000256" key="4">
    <source>
        <dbReference type="ARBA" id="ARBA00022692"/>
    </source>
</evidence>
<dbReference type="Proteomes" id="UP000237755">
    <property type="component" value="Unassembled WGS sequence"/>
</dbReference>
<dbReference type="EMBL" id="MPZN01000022">
    <property type="protein sequence ID" value="PPL18993.1"/>
    <property type="molecule type" value="Genomic_DNA"/>
</dbReference>
<proteinExistence type="predicted"/>
<dbReference type="PANTHER" id="PTHR23517:SF3">
    <property type="entry name" value="INTEGRAL MEMBRANE TRANSPORT PROTEIN"/>
    <property type="match status" value="1"/>
</dbReference>
<keyword evidence="4 7" id="KW-0812">Transmembrane</keyword>
<feature type="transmembrane region" description="Helical" evidence="7">
    <location>
        <begin position="79"/>
        <end position="101"/>
    </location>
</feature>
<protein>
    <submittedName>
        <fullName evidence="9">MFS transporter</fullName>
    </submittedName>
</protein>
<feature type="transmembrane region" description="Helical" evidence="7">
    <location>
        <begin position="45"/>
        <end position="67"/>
    </location>
</feature>
<evidence type="ECO:0000256" key="6">
    <source>
        <dbReference type="ARBA" id="ARBA00023136"/>
    </source>
</evidence>
<evidence type="ECO:0000256" key="5">
    <source>
        <dbReference type="ARBA" id="ARBA00022989"/>
    </source>
</evidence>
<comment type="caution">
    <text evidence="9">The sequence shown here is derived from an EMBL/GenBank/DDBJ whole genome shotgun (WGS) entry which is preliminary data.</text>
</comment>
<evidence type="ECO:0000313" key="10">
    <source>
        <dbReference type="Proteomes" id="UP000237755"/>
    </source>
</evidence>
<name>A0ABX5AVQ0_9MICO</name>
<evidence type="ECO:0000259" key="8">
    <source>
        <dbReference type="PROSITE" id="PS50850"/>
    </source>
</evidence>
<feature type="domain" description="Major facilitator superfamily (MFS) profile" evidence="8">
    <location>
        <begin position="13"/>
        <end position="397"/>
    </location>
</feature>
<evidence type="ECO:0000256" key="7">
    <source>
        <dbReference type="SAM" id="Phobius"/>
    </source>
</evidence>
<evidence type="ECO:0000256" key="1">
    <source>
        <dbReference type="ARBA" id="ARBA00004651"/>
    </source>
</evidence>
<keyword evidence="6 7" id="KW-0472">Membrane</keyword>
<accession>A0ABX5AVQ0</accession>
<feature type="transmembrane region" description="Helical" evidence="7">
    <location>
        <begin position="168"/>
        <end position="187"/>
    </location>
</feature>
<feature type="transmembrane region" description="Helical" evidence="7">
    <location>
        <begin position="375"/>
        <end position="397"/>
    </location>
</feature>
<evidence type="ECO:0000256" key="3">
    <source>
        <dbReference type="ARBA" id="ARBA00022475"/>
    </source>
</evidence>
<dbReference type="Pfam" id="PF07690">
    <property type="entry name" value="MFS_1"/>
    <property type="match status" value="1"/>
</dbReference>
<evidence type="ECO:0000256" key="2">
    <source>
        <dbReference type="ARBA" id="ARBA00022448"/>
    </source>
</evidence>
<dbReference type="PROSITE" id="PS50850">
    <property type="entry name" value="MFS"/>
    <property type="match status" value="1"/>
</dbReference>
<dbReference type="InterPro" id="IPR011701">
    <property type="entry name" value="MFS"/>
</dbReference>
<dbReference type="SUPFAM" id="SSF103473">
    <property type="entry name" value="MFS general substrate transporter"/>
    <property type="match status" value="1"/>
</dbReference>
<keyword evidence="5 7" id="KW-1133">Transmembrane helix</keyword>
<feature type="transmembrane region" description="Helical" evidence="7">
    <location>
        <begin position="107"/>
        <end position="131"/>
    </location>
</feature>
<sequence>MSDAAPQFSMRSVALAAFLPTLLFSIGEGAIIPLIPLVAHDLGASLALAGLLGALVMVGTVVGDIPSGAIVARIGERTAMIWAALLAVIAVLICLAAPNALVLGIGVFIIGLATAVFGLARHAFLTSYVPLQYRARALSTLGGVFRAGFFIGPFLSAAVIHLTGGTQAVFWVFIVCCLAATAVLLLLPDPASTFGAPQGRPGTAGADGLFRTLWANRGVLLRLGTGVGLVGAMRATRLVIMPLWAVSIGIGQADTALIIGIAGAVDFALFYVSGQIMDKHGRLWSALPSMLGLGSGLLVLAFTHDLPSNVAWFIAVAMFLSLANGIGSGIMMTLGADLAPRSNPAPFLGAWRFAGDLGSAVAPLAVAGITAIATLALASGVAGVAGLFGAGILARYIPRYLPRTAKHPAKRAASS</sequence>
<dbReference type="InterPro" id="IPR036259">
    <property type="entry name" value="MFS_trans_sf"/>
</dbReference>
<dbReference type="InterPro" id="IPR020846">
    <property type="entry name" value="MFS_dom"/>
</dbReference>
<feature type="transmembrane region" description="Helical" evidence="7">
    <location>
        <begin position="143"/>
        <end position="162"/>
    </location>
</feature>
<organism evidence="9 10">
    <name type="scientific">Microterricola pindariensis</name>
    <dbReference type="NCBI Taxonomy" id="478010"/>
    <lineage>
        <taxon>Bacteria</taxon>
        <taxon>Bacillati</taxon>
        <taxon>Actinomycetota</taxon>
        <taxon>Actinomycetes</taxon>
        <taxon>Micrococcales</taxon>
        <taxon>Microbacteriaceae</taxon>
        <taxon>Microterricola</taxon>
    </lineage>
</organism>
<keyword evidence="10" id="KW-1185">Reference proteome</keyword>
<feature type="transmembrane region" description="Helical" evidence="7">
    <location>
        <begin position="347"/>
        <end position="369"/>
    </location>
</feature>
<dbReference type="InterPro" id="IPR050171">
    <property type="entry name" value="MFS_Transporters"/>
</dbReference>
<keyword evidence="2" id="KW-0813">Transport</keyword>
<feature type="transmembrane region" description="Helical" evidence="7">
    <location>
        <begin position="219"/>
        <end position="240"/>
    </location>
</feature>
<comment type="subcellular location">
    <subcellularLocation>
        <location evidence="1">Cell membrane</location>
        <topology evidence="1">Multi-pass membrane protein</topology>
    </subcellularLocation>
</comment>
<dbReference type="PANTHER" id="PTHR23517">
    <property type="entry name" value="RESISTANCE PROTEIN MDTM, PUTATIVE-RELATED-RELATED"/>
    <property type="match status" value="1"/>
</dbReference>
<feature type="transmembrane region" description="Helical" evidence="7">
    <location>
        <begin position="283"/>
        <end position="304"/>
    </location>
</feature>
<dbReference type="RefSeq" id="WP_104475243.1">
    <property type="nucleotide sequence ID" value="NZ_MPZN01000022.1"/>
</dbReference>
<feature type="transmembrane region" description="Helical" evidence="7">
    <location>
        <begin position="246"/>
        <end position="271"/>
    </location>
</feature>
<keyword evidence="3" id="KW-1003">Cell membrane</keyword>
<reference evidence="9 10" key="1">
    <citation type="journal article" date="2008" name="Int. J. Syst. Evol. Microbiol.">
        <title>Leifsonia pindariensis sp. nov., isolated from the Pindari glacier of the Indian Himalayas, and emended description of the genus Leifsonia.</title>
        <authorList>
            <person name="Reddy G.S."/>
            <person name="Prabagaran S.R."/>
            <person name="Shivaji S."/>
        </authorList>
    </citation>
    <scope>NUCLEOTIDE SEQUENCE [LARGE SCALE GENOMIC DNA]</scope>
    <source>
        <strain evidence="9 10">PON 10</strain>
    </source>
</reference>
<evidence type="ECO:0000313" key="9">
    <source>
        <dbReference type="EMBL" id="PPL18993.1"/>
    </source>
</evidence>